<accession>A0A5A7R9G3</accession>
<dbReference type="SUPFAM" id="SSF51735">
    <property type="entry name" value="NAD(P)-binding Rossmann-fold domains"/>
    <property type="match status" value="1"/>
</dbReference>
<evidence type="ECO:0000313" key="4">
    <source>
        <dbReference type="Proteomes" id="UP000325081"/>
    </source>
</evidence>
<dbReference type="Gene3D" id="3.40.50.720">
    <property type="entry name" value="NAD(P)-binding Rossmann-like Domain"/>
    <property type="match status" value="1"/>
</dbReference>
<organism evidence="3 4">
    <name type="scientific">Striga asiatica</name>
    <name type="common">Asiatic witchweed</name>
    <name type="synonym">Buchnera asiatica</name>
    <dbReference type="NCBI Taxonomy" id="4170"/>
    <lineage>
        <taxon>Eukaryota</taxon>
        <taxon>Viridiplantae</taxon>
        <taxon>Streptophyta</taxon>
        <taxon>Embryophyta</taxon>
        <taxon>Tracheophyta</taxon>
        <taxon>Spermatophyta</taxon>
        <taxon>Magnoliopsida</taxon>
        <taxon>eudicotyledons</taxon>
        <taxon>Gunneridae</taxon>
        <taxon>Pentapetalae</taxon>
        <taxon>asterids</taxon>
        <taxon>lamiids</taxon>
        <taxon>Lamiales</taxon>
        <taxon>Orobanchaceae</taxon>
        <taxon>Buchnereae</taxon>
        <taxon>Striga</taxon>
    </lineage>
</organism>
<evidence type="ECO:0000313" key="3">
    <source>
        <dbReference type="EMBL" id="GER54219.1"/>
    </source>
</evidence>
<dbReference type="OrthoDB" id="883714at2759"/>
<comment type="caution">
    <text evidence="3">The sequence shown here is derived from an EMBL/GenBank/DDBJ whole genome shotgun (WGS) entry which is preliminary data.</text>
</comment>
<evidence type="ECO:0000256" key="1">
    <source>
        <dbReference type="ARBA" id="ARBA00006484"/>
    </source>
</evidence>
<reference evidence="4" key="1">
    <citation type="journal article" date="2019" name="Curr. Biol.">
        <title>Genome Sequence of Striga asiatica Provides Insight into the Evolution of Plant Parasitism.</title>
        <authorList>
            <person name="Yoshida S."/>
            <person name="Kim S."/>
            <person name="Wafula E.K."/>
            <person name="Tanskanen J."/>
            <person name="Kim Y.M."/>
            <person name="Honaas L."/>
            <person name="Yang Z."/>
            <person name="Spallek T."/>
            <person name="Conn C.E."/>
            <person name="Ichihashi Y."/>
            <person name="Cheong K."/>
            <person name="Cui S."/>
            <person name="Der J.P."/>
            <person name="Gundlach H."/>
            <person name="Jiao Y."/>
            <person name="Hori C."/>
            <person name="Ishida J.K."/>
            <person name="Kasahara H."/>
            <person name="Kiba T."/>
            <person name="Kim M.S."/>
            <person name="Koo N."/>
            <person name="Laohavisit A."/>
            <person name="Lee Y.H."/>
            <person name="Lumba S."/>
            <person name="McCourt P."/>
            <person name="Mortimer J.C."/>
            <person name="Mutuku J.M."/>
            <person name="Nomura T."/>
            <person name="Sasaki-Sekimoto Y."/>
            <person name="Seto Y."/>
            <person name="Wang Y."/>
            <person name="Wakatake T."/>
            <person name="Sakakibara H."/>
            <person name="Demura T."/>
            <person name="Yamaguchi S."/>
            <person name="Yoneyama K."/>
            <person name="Manabe R.I."/>
            <person name="Nelson D.C."/>
            <person name="Schulman A.H."/>
            <person name="Timko M.P."/>
            <person name="dePamphilis C.W."/>
            <person name="Choi D."/>
            <person name="Shirasu K."/>
        </authorList>
    </citation>
    <scope>NUCLEOTIDE SEQUENCE [LARGE SCALE GENOMIC DNA]</scope>
    <source>
        <strain evidence="4">cv. UVA1</strain>
    </source>
</reference>
<dbReference type="Pfam" id="PF13561">
    <property type="entry name" value="adh_short_C2"/>
    <property type="match status" value="1"/>
</dbReference>
<proteinExistence type="inferred from homology"/>
<keyword evidence="4" id="KW-1185">Reference proteome</keyword>
<dbReference type="PANTHER" id="PTHR43180">
    <property type="entry name" value="3-OXOACYL-(ACYL-CARRIER-PROTEIN) REDUCTASE (AFU_ORTHOLOGUE AFUA_6G11210)"/>
    <property type="match status" value="1"/>
</dbReference>
<dbReference type="InterPro" id="IPR036291">
    <property type="entry name" value="NAD(P)-bd_dom_sf"/>
</dbReference>
<protein>
    <submittedName>
        <fullName evidence="3">NAD(P)-binding Rossmann-fold superfamily protein</fullName>
    </submittedName>
</protein>
<keyword evidence="2" id="KW-0560">Oxidoreductase</keyword>
<dbReference type="AlphaFoldDB" id="A0A5A7R9G3"/>
<dbReference type="GO" id="GO:0016616">
    <property type="term" value="F:oxidoreductase activity, acting on the CH-OH group of donors, NAD or NADP as acceptor"/>
    <property type="evidence" value="ECO:0007669"/>
    <property type="project" value="UniProtKB-ARBA"/>
</dbReference>
<dbReference type="PANTHER" id="PTHR43180:SF45">
    <property type="entry name" value="SECOISOLARICIRESINOL DEHYDROGENASE-LIKE ISOFORM X1"/>
    <property type="match status" value="1"/>
</dbReference>
<comment type="similarity">
    <text evidence="1">Belongs to the short-chain dehydrogenases/reductases (SDR) family.</text>
</comment>
<sequence>MAKRLEGKVALITGGASGIGEATAKLFARHGAKVTIADVQDDLGSAIAREFPSIITYVHCDVTLDSDVAAAVDGVVAAHGRLDIMFCNAGITVPMHLSSVLDADRAQFERVFAVNVYGAFHGAKHAARAMISAGRGSIVFTSSAVVATAVEAPIPYAVSKYAVVGLANQLCMELGKHGIRVNCVSPFLIATPMMATGMGAVDEGKAAEWVEAAANLKGATAEVDDIAEAVVYLGSDESKYVSGMNLVVDGGYSKVNPMLSMAIRGVGL</sequence>
<name>A0A5A7R9G3_STRAF</name>
<evidence type="ECO:0000256" key="2">
    <source>
        <dbReference type="ARBA" id="ARBA00023002"/>
    </source>
</evidence>
<dbReference type="InterPro" id="IPR002347">
    <property type="entry name" value="SDR_fam"/>
</dbReference>
<dbReference type="PRINTS" id="PR00081">
    <property type="entry name" value="GDHRDH"/>
</dbReference>
<gene>
    <name evidence="3" type="ORF">STAS_31791</name>
</gene>
<dbReference type="EMBL" id="BKCP01011070">
    <property type="protein sequence ID" value="GER54219.1"/>
    <property type="molecule type" value="Genomic_DNA"/>
</dbReference>
<dbReference type="FunFam" id="3.40.50.720:FF:000084">
    <property type="entry name" value="Short-chain dehydrogenase reductase"/>
    <property type="match status" value="1"/>
</dbReference>
<dbReference type="PRINTS" id="PR00080">
    <property type="entry name" value="SDRFAMILY"/>
</dbReference>
<dbReference type="Proteomes" id="UP000325081">
    <property type="component" value="Unassembled WGS sequence"/>
</dbReference>